<evidence type="ECO:0000256" key="5">
    <source>
        <dbReference type="ARBA" id="ARBA00037974"/>
    </source>
</evidence>
<dbReference type="PANTHER" id="PTHR43525">
    <property type="entry name" value="PROTEIN MALY"/>
    <property type="match status" value="1"/>
</dbReference>
<comment type="caution">
    <text evidence="7">The sequence shown here is derived from an EMBL/GenBank/DDBJ whole genome shotgun (WGS) entry which is preliminary data.</text>
</comment>
<keyword evidence="3" id="KW-0663">Pyridoxal phosphate</keyword>
<dbReference type="GO" id="GO:0047804">
    <property type="term" value="F:cysteine-S-conjugate beta-lyase activity"/>
    <property type="evidence" value="ECO:0007669"/>
    <property type="project" value="UniProtKB-EC"/>
</dbReference>
<evidence type="ECO:0000256" key="3">
    <source>
        <dbReference type="ARBA" id="ARBA00022898"/>
    </source>
</evidence>
<dbReference type="GO" id="GO:0008483">
    <property type="term" value="F:transaminase activity"/>
    <property type="evidence" value="ECO:0007669"/>
    <property type="project" value="UniProtKB-KW"/>
</dbReference>
<dbReference type="Proteomes" id="UP000713880">
    <property type="component" value="Unassembled WGS sequence"/>
</dbReference>
<evidence type="ECO:0000256" key="4">
    <source>
        <dbReference type="ARBA" id="ARBA00023239"/>
    </source>
</evidence>
<dbReference type="Gene3D" id="3.90.1150.10">
    <property type="entry name" value="Aspartate Aminotransferase, domain 1"/>
    <property type="match status" value="1"/>
</dbReference>
<dbReference type="InterPro" id="IPR015422">
    <property type="entry name" value="PyrdxlP-dep_Trfase_small"/>
</dbReference>
<dbReference type="InterPro" id="IPR015424">
    <property type="entry name" value="PyrdxlP-dep_Trfase"/>
</dbReference>
<dbReference type="SUPFAM" id="SSF53383">
    <property type="entry name" value="PLP-dependent transferases"/>
    <property type="match status" value="1"/>
</dbReference>
<sequence length="386" mass="44615">MGQVIYKERKNTNSTKWDDCLEKFGKEDLLPLWVADMDFEAPACVKEALQKYLDQGVFGYYKHSDGYEQAFMNWEASHHQYQVEKDWIRFAPGVVPAINWLLHILTNEGDPVLIMPPVYYPFKDALVNNHRTIVECPLIRRDTGYVMDYEGFEKSIVEQGVKLFVLCSPHNPVGRVWKEEELRKVMDICKKHQVYVISDEIHQDLEMSGYHHIPTATVGDYDEILVTLTAATKTFNLAACQNSIVIIPDAKLRERYDEYLTRIRISGGNSFGYIAVQSAYEEGAEWLKELLGIIEGNYRYLRETLEKELPKVWISNLEGTYLMWIDLGAYVRPEDMEKVVRDDCGLAVDYGAWFGSGENETFIRVNLATRRENIELAAERLIKAIK</sequence>
<dbReference type="RefSeq" id="WP_204908463.1">
    <property type="nucleotide sequence ID" value="NZ_JACJLV010000010.1"/>
</dbReference>
<dbReference type="InterPro" id="IPR015421">
    <property type="entry name" value="PyrdxlP-dep_Trfase_major"/>
</dbReference>
<dbReference type="Gene3D" id="3.40.640.10">
    <property type="entry name" value="Type I PLP-dependent aspartate aminotransferase-like (Major domain)"/>
    <property type="match status" value="1"/>
</dbReference>
<dbReference type="AlphaFoldDB" id="A0A938X2E2"/>
<keyword evidence="8" id="KW-1185">Reference proteome</keyword>
<dbReference type="Pfam" id="PF00155">
    <property type="entry name" value="Aminotran_1_2"/>
    <property type="match status" value="1"/>
</dbReference>
<evidence type="ECO:0000313" key="8">
    <source>
        <dbReference type="Proteomes" id="UP000713880"/>
    </source>
</evidence>
<dbReference type="InterPro" id="IPR004839">
    <property type="entry name" value="Aminotransferase_I/II_large"/>
</dbReference>
<evidence type="ECO:0000256" key="1">
    <source>
        <dbReference type="ARBA" id="ARBA00001933"/>
    </source>
</evidence>
<dbReference type="InterPro" id="IPR051798">
    <property type="entry name" value="Class-II_PLP-Dep_Aminotrans"/>
</dbReference>
<keyword evidence="7" id="KW-0808">Transferase</keyword>
<keyword evidence="7" id="KW-0032">Aminotransferase</keyword>
<reference evidence="7" key="1">
    <citation type="submission" date="2020-08" db="EMBL/GenBank/DDBJ databases">
        <authorList>
            <person name="Cejkova D."/>
            <person name="Kubasova T."/>
            <person name="Jahodarova E."/>
            <person name="Rychlik I."/>
        </authorList>
    </citation>
    <scope>NUCLEOTIDE SEQUENCE</scope>
    <source>
        <strain evidence="7">An420c</strain>
    </source>
</reference>
<evidence type="ECO:0000259" key="6">
    <source>
        <dbReference type="Pfam" id="PF00155"/>
    </source>
</evidence>
<dbReference type="InterPro" id="IPR027619">
    <property type="entry name" value="C-S_lyase_PatB-like"/>
</dbReference>
<dbReference type="CDD" id="cd00609">
    <property type="entry name" value="AAT_like"/>
    <property type="match status" value="1"/>
</dbReference>
<evidence type="ECO:0000313" key="7">
    <source>
        <dbReference type="EMBL" id="MBM6826415.1"/>
    </source>
</evidence>
<gene>
    <name evidence="7" type="ORF">H6A13_04735</name>
</gene>
<dbReference type="NCBIfam" id="TIGR04350">
    <property type="entry name" value="C_S_lyase_PatB"/>
    <property type="match status" value="1"/>
</dbReference>
<dbReference type="EMBL" id="JACJLV010000010">
    <property type="protein sequence ID" value="MBM6826415.1"/>
    <property type="molecule type" value="Genomic_DNA"/>
</dbReference>
<accession>A0A938X2E2</accession>
<dbReference type="PANTHER" id="PTHR43525:SF1">
    <property type="entry name" value="PROTEIN MALY"/>
    <property type="match status" value="1"/>
</dbReference>
<organism evidence="7 8">
    <name type="scientific">Mordavella massiliensis</name>
    <dbReference type="NCBI Taxonomy" id="1871024"/>
    <lineage>
        <taxon>Bacteria</taxon>
        <taxon>Bacillati</taxon>
        <taxon>Bacillota</taxon>
        <taxon>Clostridia</taxon>
        <taxon>Eubacteriales</taxon>
        <taxon>Clostridiaceae</taxon>
        <taxon>Mordavella</taxon>
    </lineage>
</organism>
<proteinExistence type="inferred from homology"/>
<protein>
    <recommendedName>
        <fullName evidence="2">cysteine-S-conjugate beta-lyase</fullName>
        <ecNumber evidence="2">4.4.1.13</ecNumber>
    </recommendedName>
</protein>
<evidence type="ECO:0000256" key="2">
    <source>
        <dbReference type="ARBA" id="ARBA00012224"/>
    </source>
</evidence>
<reference evidence="7" key="2">
    <citation type="journal article" date="2021" name="Sci. Rep.">
        <title>The distribution of antibiotic resistance genes in chicken gut microbiota commensals.</title>
        <authorList>
            <person name="Juricova H."/>
            <person name="Matiasovicova J."/>
            <person name="Kubasova T."/>
            <person name="Cejkova D."/>
            <person name="Rychlik I."/>
        </authorList>
    </citation>
    <scope>NUCLEOTIDE SEQUENCE</scope>
    <source>
        <strain evidence="7">An420c</strain>
    </source>
</reference>
<dbReference type="EC" id="4.4.1.13" evidence="2"/>
<comment type="cofactor">
    <cofactor evidence="1">
        <name>pyridoxal 5'-phosphate</name>
        <dbReference type="ChEBI" id="CHEBI:597326"/>
    </cofactor>
</comment>
<comment type="similarity">
    <text evidence="5">Belongs to the class-II pyridoxal-phosphate-dependent aminotransferase family. MalY/PatB cystathionine beta-lyase subfamily.</text>
</comment>
<keyword evidence="4" id="KW-0456">Lyase</keyword>
<name>A0A938X2E2_9CLOT</name>
<feature type="domain" description="Aminotransferase class I/classII large" evidence="6">
    <location>
        <begin position="29"/>
        <end position="381"/>
    </location>
</feature>
<dbReference type="GO" id="GO:0030170">
    <property type="term" value="F:pyridoxal phosphate binding"/>
    <property type="evidence" value="ECO:0007669"/>
    <property type="project" value="InterPro"/>
</dbReference>